<reference evidence="2" key="1">
    <citation type="submission" date="2022-08" db="EMBL/GenBank/DDBJ databases">
        <title>Genomic Encyclopedia of Type Strains, Phase III (KMG-III): the genomes of soil and plant-associated and newly described type strains.</title>
        <authorList>
            <person name="Whitman W."/>
        </authorList>
    </citation>
    <scope>NUCLEOTIDE SEQUENCE</scope>
    <source>
        <strain evidence="2">HMT 1</strain>
    </source>
</reference>
<keyword evidence="3" id="KW-1185">Reference proteome</keyword>
<protein>
    <recommendedName>
        <fullName evidence="4">Capsid protein</fullName>
    </recommendedName>
</protein>
<dbReference type="RefSeq" id="WP_259054381.1">
    <property type="nucleotide sequence ID" value="NZ_JANUCT010000004.1"/>
</dbReference>
<accession>A0AAE3HKU4</accession>
<feature type="compositionally biased region" description="Acidic residues" evidence="1">
    <location>
        <begin position="72"/>
        <end position="84"/>
    </location>
</feature>
<evidence type="ECO:0008006" key="4">
    <source>
        <dbReference type="Google" id="ProtNLM"/>
    </source>
</evidence>
<organism evidence="2 3">
    <name type="scientific">Methylohalomonas lacus</name>
    <dbReference type="NCBI Taxonomy" id="398773"/>
    <lineage>
        <taxon>Bacteria</taxon>
        <taxon>Pseudomonadati</taxon>
        <taxon>Pseudomonadota</taxon>
        <taxon>Gammaproteobacteria</taxon>
        <taxon>Methylohalomonadales</taxon>
        <taxon>Methylohalomonadaceae</taxon>
        <taxon>Methylohalomonas</taxon>
    </lineage>
</organism>
<dbReference type="Gene3D" id="3.90.1690.10">
    <property type="entry name" value="phage-related protein like domain"/>
    <property type="match status" value="1"/>
</dbReference>
<feature type="region of interest" description="Disordered" evidence="1">
    <location>
        <begin position="69"/>
        <end position="102"/>
    </location>
</feature>
<gene>
    <name evidence="2" type="ORF">J2T55_000801</name>
</gene>
<comment type="caution">
    <text evidence="2">The sequence shown here is derived from an EMBL/GenBank/DDBJ whole genome shotgun (WGS) entry which is preliminary data.</text>
</comment>
<evidence type="ECO:0000313" key="3">
    <source>
        <dbReference type="Proteomes" id="UP001204445"/>
    </source>
</evidence>
<name>A0AAE3HKU4_9GAMM</name>
<sequence length="311" mass="34770">MQTRAPFIINPVYTAIVVAYTNQRYIADQVLPRVYVGRQDFAYIKMNLEQHFTIPTTFVGRRSRTNEISFSADEEVESTEDYGLEDPVPNRDIDNAPKNHDPLANSSESLIDIVMQDREQRVANLVFDADSYSASNRMTLSGSDQWHDPASRPIDIIMDAMDSMIMRPNVLVLGRKSFSALIRNPQIVKAYHGNTGDTGIATRDFITELFELDEVVVGEARTNIAKKGQPVTLARLWGNHASLTVRDRLISSPRDGRITFGFTAQFGERLAGEQEDPDIGLMGGIRLRVGESLKELITAKDLGYFIQNAAA</sequence>
<evidence type="ECO:0000313" key="2">
    <source>
        <dbReference type="EMBL" id="MCS3902797.1"/>
    </source>
</evidence>
<dbReference type="Proteomes" id="UP001204445">
    <property type="component" value="Unassembled WGS sequence"/>
</dbReference>
<evidence type="ECO:0000256" key="1">
    <source>
        <dbReference type="SAM" id="MobiDB-lite"/>
    </source>
</evidence>
<dbReference type="InterPro" id="IPR053738">
    <property type="entry name" value="Lambda_capsid_assembly"/>
</dbReference>
<dbReference type="AlphaFoldDB" id="A0AAE3HKU4"/>
<dbReference type="EMBL" id="JANUCT010000004">
    <property type="protein sequence ID" value="MCS3902797.1"/>
    <property type="molecule type" value="Genomic_DNA"/>
</dbReference>
<proteinExistence type="predicted"/>
<feature type="compositionally biased region" description="Basic and acidic residues" evidence="1">
    <location>
        <begin position="88"/>
        <end position="101"/>
    </location>
</feature>
<dbReference type="InterPro" id="IPR005564">
    <property type="entry name" value="Major_capsid_GpE"/>
</dbReference>
<dbReference type="Pfam" id="PF03864">
    <property type="entry name" value="Phage_cap_E"/>
    <property type="match status" value="1"/>
</dbReference>